<proteinExistence type="predicted"/>
<dbReference type="RefSeq" id="WP_058519758.1">
    <property type="nucleotide sequence ID" value="NZ_CAAAIP010000001.1"/>
</dbReference>
<dbReference type="EMBL" id="LNZA01000001">
    <property type="protein sequence ID" value="KTD72626.1"/>
    <property type="molecule type" value="Genomic_DNA"/>
</dbReference>
<evidence type="ECO:0000313" key="2">
    <source>
        <dbReference type="Proteomes" id="UP000054693"/>
    </source>
</evidence>
<reference evidence="1 2" key="1">
    <citation type="submission" date="2015-11" db="EMBL/GenBank/DDBJ databases">
        <title>Genomic analysis of 38 Legionella species identifies large and diverse effector repertoires.</title>
        <authorList>
            <person name="Burstein D."/>
            <person name="Amaro F."/>
            <person name="Zusman T."/>
            <person name="Lifshitz Z."/>
            <person name="Cohen O."/>
            <person name="Gilbert J.A."/>
            <person name="Pupko T."/>
            <person name="Shuman H.A."/>
            <person name="Segal G."/>
        </authorList>
    </citation>
    <scope>NUCLEOTIDE SEQUENCE [LARGE SCALE GENOMIC DNA]</scope>
    <source>
        <strain evidence="1 2">ATCC 49180</strain>
    </source>
</reference>
<evidence type="ECO:0000313" key="1">
    <source>
        <dbReference type="EMBL" id="KTD72626.1"/>
    </source>
</evidence>
<sequence>MKFERIEAFLNKAGFMFINQGTGVGVVEGRPSYLYQKNITGSRSQMIQLAVSRGNKDDIHLIFSKNVPKQVRDSLYKIINENTLDSENAVNISL</sequence>
<protein>
    <submittedName>
        <fullName evidence="1">Uncharacterized protein</fullName>
    </submittedName>
</protein>
<dbReference type="PATRIC" id="fig|40335.7.peg.491"/>
<dbReference type="Proteomes" id="UP000054693">
    <property type="component" value="Unassembled WGS sequence"/>
</dbReference>
<name>A0A0W0ZU52_9GAMM</name>
<gene>
    <name evidence="1" type="ORF">Ltuc_0473</name>
</gene>
<organism evidence="1 2">
    <name type="scientific">Legionella tucsonensis</name>
    <dbReference type="NCBI Taxonomy" id="40335"/>
    <lineage>
        <taxon>Bacteria</taxon>
        <taxon>Pseudomonadati</taxon>
        <taxon>Pseudomonadota</taxon>
        <taxon>Gammaproteobacteria</taxon>
        <taxon>Legionellales</taxon>
        <taxon>Legionellaceae</taxon>
        <taxon>Legionella</taxon>
    </lineage>
</organism>
<dbReference type="OrthoDB" id="5652878at2"/>
<keyword evidence="2" id="KW-1185">Reference proteome</keyword>
<comment type="caution">
    <text evidence="1">The sequence shown here is derived from an EMBL/GenBank/DDBJ whole genome shotgun (WGS) entry which is preliminary data.</text>
</comment>
<accession>A0A0W0ZU52</accession>
<dbReference type="AlphaFoldDB" id="A0A0W0ZU52"/>